<proteinExistence type="predicted"/>
<accession>A0AA88R1X2</accession>
<evidence type="ECO:0000313" key="2">
    <source>
        <dbReference type="EMBL" id="KAK2969070.1"/>
    </source>
</evidence>
<evidence type="ECO:0000313" key="3">
    <source>
        <dbReference type="Proteomes" id="UP001187471"/>
    </source>
</evidence>
<keyword evidence="3" id="KW-1185">Reference proteome</keyword>
<evidence type="ECO:0000259" key="1">
    <source>
        <dbReference type="Pfam" id="PF12776"/>
    </source>
</evidence>
<gene>
    <name evidence="2" type="ORF">RJ640_021109</name>
</gene>
<comment type="caution">
    <text evidence="2">The sequence shown here is derived from an EMBL/GenBank/DDBJ whole genome shotgun (WGS) entry which is preliminary data.</text>
</comment>
<dbReference type="EMBL" id="JAVXUO010002858">
    <property type="protein sequence ID" value="KAK2969070.1"/>
    <property type="molecule type" value="Genomic_DNA"/>
</dbReference>
<reference evidence="2" key="1">
    <citation type="submission" date="2022-12" db="EMBL/GenBank/DDBJ databases">
        <title>Draft genome assemblies for two species of Escallonia (Escalloniales).</title>
        <authorList>
            <person name="Chanderbali A."/>
            <person name="Dervinis C."/>
            <person name="Anghel I."/>
            <person name="Soltis D."/>
            <person name="Soltis P."/>
            <person name="Zapata F."/>
        </authorList>
    </citation>
    <scope>NUCLEOTIDE SEQUENCE</scope>
    <source>
        <strain evidence="2">UCBG92.1500</strain>
        <tissue evidence="2">Leaf</tissue>
    </source>
</reference>
<dbReference type="PANTHER" id="PTHR31704:SF37">
    <property type="entry name" value="HEAT SHOCK PROTEIN"/>
    <property type="match status" value="1"/>
</dbReference>
<protein>
    <recommendedName>
        <fullName evidence="1">Myb/SANT-like domain-containing protein</fullName>
    </recommendedName>
</protein>
<sequence>MVMGVVEADGGGGGTGLRNYKRKIFHIKGENKPGTHFNRDGWANLVGELNAMTGREYDKLQLKNHWDALRRDWQQWHNLMHRKSGLG</sequence>
<dbReference type="InterPro" id="IPR024752">
    <property type="entry name" value="Myb/SANT-like_dom"/>
</dbReference>
<dbReference type="AlphaFoldDB" id="A0AA88R1X2"/>
<feature type="domain" description="Myb/SANT-like" evidence="1">
    <location>
        <begin position="27"/>
        <end position="83"/>
    </location>
</feature>
<name>A0AA88R1X2_9ASTE</name>
<organism evidence="2 3">
    <name type="scientific">Escallonia rubra</name>
    <dbReference type="NCBI Taxonomy" id="112253"/>
    <lineage>
        <taxon>Eukaryota</taxon>
        <taxon>Viridiplantae</taxon>
        <taxon>Streptophyta</taxon>
        <taxon>Embryophyta</taxon>
        <taxon>Tracheophyta</taxon>
        <taxon>Spermatophyta</taxon>
        <taxon>Magnoliopsida</taxon>
        <taxon>eudicotyledons</taxon>
        <taxon>Gunneridae</taxon>
        <taxon>Pentapetalae</taxon>
        <taxon>asterids</taxon>
        <taxon>campanulids</taxon>
        <taxon>Escalloniales</taxon>
        <taxon>Escalloniaceae</taxon>
        <taxon>Escallonia</taxon>
    </lineage>
</organism>
<dbReference type="Pfam" id="PF12776">
    <property type="entry name" value="Myb_DNA-bind_3"/>
    <property type="match status" value="1"/>
</dbReference>
<dbReference type="Proteomes" id="UP001187471">
    <property type="component" value="Unassembled WGS sequence"/>
</dbReference>
<dbReference type="PANTHER" id="PTHR31704">
    <property type="entry name" value="MYB/SANT-LIKE DNA-BINDING DOMAIN PROTEIN-RELATED"/>
    <property type="match status" value="1"/>
</dbReference>